<reference evidence="9" key="1">
    <citation type="journal article" date="2019" name="Int. J. Syst. Evol. Microbiol.">
        <title>The Global Catalogue of Microorganisms (GCM) 10K type strain sequencing project: providing services to taxonomists for standard genome sequencing and annotation.</title>
        <authorList>
            <consortium name="The Broad Institute Genomics Platform"/>
            <consortium name="The Broad Institute Genome Sequencing Center for Infectious Disease"/>
            <person name="Wu L."/>
            <person name="Ma J."/>
        </authorList>
    </citation>
    <scope>NUCLEOTIDE SEQUENCE [LARGE SCALE GENOMIC DNA]</scope>
    <source>
        <strain evidence="9">CGMCC 1.16855</strain>
    </source>
</reference>
<comment type="catalytic activity">
    <reaction evidence="6">
        <text>UDP-N-acetyl-alpha-D-muramoyl-L-alanine + D-glutamate + ATP = UDP-N-acetyl-alpha-D-muramoyl-L-alanyl-D-glutamate + ADP + phosphate + H(+)</text>
        <dbReference type="Rhea" id="RHEA:16429"/>
        <dbReference type="ChEBI" id="CHEBI:15378"/>
        <dbReference type="ChEBI" id="CHEBI:29986"/>
        <dbReference type="ChEBI" id="CHEBI:30616"/>
        <dbReference type="ChEBI" id="CHEBI:43474"/>
        <dbReference type="ChEBI" id="CHEBI:83898"/>
        <dbReference type="ChEBI" id="CHEBI:83900"/>
        <dbReference type="ChEBI" id="CHEBI:456216"/>
        <dbReference type="EC" id="6.3.2.9"/>
    </reaction>
</comment>
<dbReference type="PANTHER" id="PTHR43692:SF1">
    <property type="entry name" value="UDP-N-ACETYLMURAMOYLALANINE--D-GLUTAMATE LIGASE"/>
    <property type="match status" value="1"/>
</dbReference>
<evidence type="ECO:0000313" key="9">
    <source>
        <dbReference type="Proteomes" id="UP001595420"/>
    </source>
</evidence>
<dbReference type="Pfam" id="PF08245">
    <property type="entry name" value="Mur_ligase_M"/>
    <property type="match status" value="1"/>
</dbReference>
<keyword evidence="2 6" id="KW-0132">Cell division</keyword>
<comment type="subcellular location">
    <subcellularLocation>
        <location evidence="6">Cytoplasm</location>
    </subcellularLocation>
</comment>
<gene>
    <name evidence="6 8" type="primary">murD</name>
    <name evidence="8" type="ORF">ACFOD3_13185</name>
</gene>
<feature type="binding site" evidence="6">
    <location>
        <begin position="127"/>
        <end position="133"/>
    </location>
    <ligand>
        <name>ATP</name>
        <dbReference type="ChEBI" id="CHEBI:30616"/>
    </ligand>
</feature>
<dbReference type="InterPro" id="IPR013221">
    <property type="entry name" value="Mur_ligase_cen"/>
</dbReference>
<comment type="function">
    <text evidence="6">Cell wall formation. Catalyzes the addition of glutamate to the nucleotide precursor UDP-N-acetylmuramoyl-L-alanine (UMA).</text>
</comment>
<dbReference type="NCBIfam" id="TIGR01087">
    <property type="entry name" value="murD"/>
    <property type="match status" value="1"/>
</dbReference>
<evidence type="ECO:0000259" key="7">
    <source>
        <dbReference type="Pfam" id="PF08245"/>
    </source>
</evidence>
<comment type="caution">
    <text evidence="8">The sequence shown here is derived from an EMBL/GenBank/DDBJ whole genome shotgun (WGS) entry which is preliminary data.</text>
</comment>
<dbReference type="HAMAP" id="MF_00639">
    <property type="entry name" value="MurD"/>
    <property type="match status" value="1"/>
</dbReference>
<dbReference type="Proteomes" id="UP001595420">
    <property type="component" value="Unassembled WGS sequence"/>
</dbReference>
<dbReference type="PANTHER" id="PTHR43692">
    <property type="entry name" value="UDP-N-ACETYLMURAMOYLALANINE--D-GLUTAMATE LIGASE"/>
    <property type="match status" value="1"/>
</dbReference>
<comment type="similarity">
    <text evidence="6">Belongs to the MurCDEF family.</text>
</comment>
<evidence type="ECO:0000256" key="5">
    <source>
        <dbReference type="ARBA" id="ARBA00023306"/>
    </source>
</evidence>
<dbReference type="InterPro" id="IPR018109">
    <property type="entry name" value="Folylpolyglutamate_synth_CS"/>
</dbReference>
<keyword evidence="6" id="KW-0573">Peptidoglycan synthesis</keyword>
<keyword evidence="6" id="KW-0133">Cell shape</keyword>
<keyword evidence="4 6" id="KW-0067">ATP-binding</keyword>
<feature type="domain" description="Mur ligase central" evidence="7">
    <location>
        <begin position="125"/>
        <end position="299"/>
    </location>
</feature>
<evidence type="ECO:0000256" key="1">
    <source>
        <dbReference type="ARBA" id="ARBA00022598"/>
    </source>
</evidence>
<evidence type="ECO:0000313" key="8">
    <source>
        <dbReference type="EMBL" id="MFC3000854.1"/>
    </source>
</evidence>
<keyword evidence="5 6" id="KW-0131">Cell cycle</keyword>
<sequence length="466" mass="47679">MSSASRPGTGFRPFAGERIAVVGLGRAGLPAAARLRDWGAEVTCWDDGAPARAAAEAAGFVLRDPAQGSMKADALLLSPGIPHTLPKPHPAAEAARAAGVPILCDVEFLFRAVRAAGSRAAFLGITGTNGKSTTTALLHHILTGAGRVSEVGGNLGPAALGLNMLGSEGFYTLEMSSYSLERIATVGFKVGVMLNLSPDHLDRHGSMAGYAAAKMNIFARQSREDFAVLGQDDELSTGMAAGLAAKMIPISGMRPVPGGIWAEGRSLRDDSGEIADLREAPALPGAHNAQNAAAAAAAALSLGLTRADVARGLHSFGGLPHRQELVGQIGGLRFVNDSKATNAESAARALASYDRVVWIAGGTGKEGGIESLAPFFPRIARALLIGRDGPAFAATLAAHGVPHEVVGRLEDAVPAAAAAAHATGAEVVLLSPAAASWDQFTGFDARGDRFRALVQAMATGDMGRAA</sequence>
<dbReference type="GO" id="GO:0008764">
    <property type="term" value="F:UDP-N-acetylmuramoylalanine-D-glutamate ligase activity"/>
    <property type="evidence" value="ECO:0007669"/>
    <property type="project" value="UniProtKB-EC"/>
</dbReference>
<keyword evidence="3 6" id="KW-0547">Nucleotide-binding</keyword>
<dbReference type="EMBL" id="JBHRSB010000003">
    <property type="protein sequence ID" value="MFC3000854.1"/>
    <property type="molecule type" value="Genomic_DNA"/>
</dbReference>
<keyword evidence="9" id="KW-1185">Reference proteome</keyword>
<comment type="pathway">
    <text evidence="6">Cell wall biogenesis; peptidoglycan biosynthesis.</text>
</comment>
<keyword evidence="6" id="KW-0963">Cytoplasm</keyword>
<evidence type="ECO:0000256" key="6">
    <source>
        <dbReference type="HAMAP-Rule" id="MF_00639"/>
    </source>
</evidence>
<dbReference type="EC" id="6.3.2.9" evidence="6"/>
<name>A0ABV7BX77_9PROT</name>
<evidence type="ECO:0000256" key="2">
    <source>
        <dbReference type="ARBA" id="ARBA00022618"/>
    </source>
</evidence>
<evidence type="ECO:0000256" key="4">
    <source>
        <dbReference type="ARBA" id="ARBA00022840"/>
    </source>
</evidence>
<organism evidence="8 9">
    <name type="scientific">Falsiroseomonas tokyonensis</name>
    <dbReference type="NCBI Taxonomy" id="430521"/>
    <lineage>
        <taxon>Bacteria</taxon>
        <taxon>Pseudomonadati</taxon>
        <taxon>Pseudomonadota</taxon>
        <taxon>Alphaproteobacteria</taxon>
        <taxon>Acetobacterales</taxon>
        <taxon>Roseomonadaceae</taxon>
        <taxon>Falsiroseomonas</taxon>
    </lineage>
</organism>
<dbReference type="PROSITE" id="PS01011">
    <property type="entry name" value="FOLYLPOLYGLU_SYNT_1"/>
    <property type="match status" value="1"/>
</dbReference>
<dbReference type="RefSeq" id="WP_216836920.1">
    <property type="nucleotide sequence ID" value="NZ_JAFNJS010000003.1"/>
</dbReference>
<keyword evidence="1 6" id="KW-0436">Ligase</keyword>
<accession>A0ABV7BX77</accession>
<evidence type="ECO:0000256" key="3">
    <source>
        <dbReference type="ARBA" id="ARBA00022741"/>
    </source>
</evidence>
<protein>
    <recommendedName>
        <fullName evidence="6">UDP-N-acetylmuramoylalanine--D-glutamate ligase</fullName>
        <ecNumber evidence="6">6.3.2.9</ecNumber>
    </recommendedName>
    <alternativeName>
        <fullName evidence="6">D-glutamic acid-adding enzyme</fullName>
    </alternativeName>
    <alternativeName>
        <fullName evidence="6">UDP-N-acetylmuramoyl-L-alanyl-D-glutamate synthetase</fullName>
    </alternativeName>
</protein>
<dbReference type="InterPro" id="IPR005762">
    <property type="entry name" value="MurD"/>
</dbReference>
<proteinExistence type="inferred from homology"/>
<keyword evidence="6" id="KW-0961">Cell wall biogenesis/degradation</keyword>